<evidence type="ECO:0000256" key="1">
    <source>
        <dbReference type="SAM" id="MobiDB-lite"/>
    </source>
</evidence>
<feature type="region of interest" description="Disordered" evidence="1">
    <location>
        <begin position="159"/>
        <end position="209"/>
    </location>
</feature>
<feature type="compositionally biased region" description="Polar residues" evidence="1">
    <location>
        <begin position="191"/>
        <end position="201"/>
    </location>
</feature>
<dbReference type="RefSeq" id="WP_181635569.1">
    <property type="nucleotide sequence ID" value="NZ_LT598669.1"/>
</dbReference>
<dbReference type="EMBL" id="FLUB01000020">
    <property type="protein sequence ID" value="SBV68270.1"/>
    <property type="molecule type" value="Genomic_DNA"/>
</dbReference>
<dbReference type="InterPro" id="IPR048494">
    <property type="entry name" value="Dit-like_N"/>
</dbReference>
<dbReference type="EMBL" id="FLUA01000027">
    <property type="protein sequence ID" value="SBV63346.1"/>
    <property type="molecule type" value="Genomic_DNA"/>
</dbReference>
<evidence type="ECO:0000313" key="4">
    <source>
        <dbReference type="EMBL" id="SBV68270.1"/>
    </source>
</evidence>
<evidence type="ECO:0000313" key="3">
    <source>
        <dbReference type="EMBL" id="SBV63346.1"/>
    </source>
</evidence>
<accession>A0A212I9L2</accession>
<name>A0A212I9L2_9ENTR</name>
<evidence type="ECO:0000259" key="2">
    <source>
        <dbReference type="Pfam" id="PF21821"/>
    </source>
</evidence>
<dbReference type="AlphaFoldDB" id="A0A212I9L2"/>
<sequence length="209" mass="22552">MSSFSDLMNTASGSLSSYNMVMSSFAVDVVRITDEFGAQMFTECRAMRAAVNRSSDLCEHPLETGNTIADFKIIKPNVAQLTMFIPADAYGSVYSDIEQAYVNSTSLIVQTRASSYADMVITDMPHDEAPDLGDTVAVTLTLKEVQWFTSTVETMPAKEVAVSSKSAKTGGTAKPDADTVKQGQKRPSDASPATQTKSSSVAKDIKDWF</sequence>
<reference evidence="3" key="1">
    <citation type="submission" date="2016-04" db="EMBL/GenBank/DDBJ databases">
        <authorList>
            <person name="Evans L.H."/>
            <person name="Alamgir A."/>
            <person name="Owens N."/>
            <person name="Weber N.D."/>
            <person name="Virtaneva K."/>
            <person name="Barbian K."/>
            <person name="Babar A."/>
            <person name="Rosenke K."/>
        </authorList>
    </citation>
    <scope>NUCLEOTIDE SEQUENCE</scope>
    <source>
        <strain evidence="3">86-2</strain>
        <strain evidence="4">92-3</strain>
    </source>
</reference>
<protein>
    <submittedName>
        <fullName evidence="4">Putative Gp13</fullName>
    </submittedName>
</protein>
<feature type="domain" description="Dit-like phage tail protein N-terminal" evidence="2">
    <location>
        <begin position="51"/>
        <end position="151"/>
    </location>
</feature>
<organism evidence="3">
    <name type="scientific">uncultured Citrobacter sp</name>
    <dbReference type="NCBI Taxonomy" id="200446"/>
    <lineage>
        <taxon>Bacteria</taxon>
        <taxon>Pseudomonadati</taxon>
        <taxon>Pseudomonadota</taxon>
        <taxon>Gammaproteobacteria</taxon>
        <taxon>Enterobacterales</taxon>
        <taxon>Enterobacteriaceae</taxon>
        <taxon>Citrobacter</taxon>
        <taxon>environmental samples</taxon>
    </lineage>
</organism>
<gene>
    <name evidence="3" type="ORF">KL86CIT2_30016</name>
    <name evidence="4" type="ORF">KM92CIT3_80801</name>
</gene>
<dbReference type="Pfam" id="PF21821">
    <property type="entry name" value="Dit_like"/>
    <property type="match status" value="1"/>
</dbReference>
<proteinExistence type="predicted"/>